<protein>
    <recommendedName>
        <fullName evidence="3">DUF1127 domain-containing protein</fullName>
    </recommendedName>
</protein>
<organism evidence="1 2">
    <name type="scientific">Pararhizobium capsulatum DSM 1112</name>
    <dbReference type="NCBI Taxonomy" id="1121113"/>
    <lineage>
        <taxon>Bacteria</taxon>
        <taxon>Pseudomonadati</taxon>
        <taxon>Pseudomonadota</taxon>
        <taxon>Alphaproteobacteria</taxon>
        <taxon>Hyphomicrobiales</taxon>
        <taxon>Rhizobiaceae</taxon>
        <taxon>Rhizobium/Agrobacterium group</taxon>
        <taxon>Pararhizobium</taxon>
    </lineage>
</organism>
<dbReference type="EMBL" id="JAUSVF010000001">
    <property type="protein sequence ID" value="MDQ0320708.1"/>
    <property type="molecule type" value="Genomic_DNA"/>
</dbReference>
<evidence type="ECO:0000313" key="2">
    <source>
        <dbReference type="Proteomes" id="UP001230207"/>
    </source>
</evidence>
<keyword evidence="2" id="KW-1185">Reference proteome</keyword>
<dbReference type="RefSeq" id="WP_307230698.1">
    <property type="nucleotide sequence ID" value="NZ_JAUSVF010000001.1"/>
</dbReference>
<dbReference type="Proteomes" id="UP001230207">
    <property type="component" value="Unassembled WGS sequence"/>
</dbReference>
<proteinExistence type="predicted"/>
<evidence type="ECO:0000313" key="1">
    <source>
        <dbReference type="EMBL" id="MDQ0320708.1"/>
    </source>
</evidence>
<sequence length="75" mass="8093">MAFHSLETPTSSSSRIETVLHGVSGLGHRALASWRRHQAERALEGLSFDTLKDIGFPSADDLGKNDATAMDTPAR</sequence>
<comment type="caution">
    <text evidence="1">The sequence shown here is derived from an EMBL/GenBank/DDBJ whole genome shotgun (WGS) entry which is preliminary data.</text>
</comment>
<accession>A0ABU0BRX4</accession>
<evidence type="ECO:0008006" key="3">
    <source>
        <dbReference type="Google" id="ProtNLM"/>
    </source>
</evidence>
<reference evidence="1 2" key="1">
    <citation type="submission" date="2023-07" db="EMBL/GenBank/DDBJ databases">
        <title>Genomic Encyclopedia of Type Strains, Phase IV (KMG-IV): sequencing the most valuable type-strain genomes for metagenomic binning, comparative biology and taxonomic classification.</title>
        <authorList>
            <person name="Goeker M."/>
        </authorList>
    </citation>
    <scope>NUCLEOTIDE SEQUENCE [LARGE SCALE GENOMIC DNA]</scope>
    <source>
        <strain evidence="1 2">DSM 1112</strain>
    </source>
</reference>
<gene>
    <name evidence="1" type="ORF">QO002_002846</name>
</gene>
<name>A0ABU0BRX4_9HYPH</name>